<gene>
    <name evidence="7" type="primary">holA</name>
    <name evidence="7" type="ORF">KQI86_04305</name>
</gene>
<feature type="domain" description="DNA polymerase III delta N-terminal" evidence="5">
    <location>
        <begin position="20"/>
        <end position="145"/>
    </location>
</feature>
<feature type="domain" description="DNA polymerase III delta subunit-like C-terminal" evidence="6">
    <location>
        <begin position="219"/>
        <end position="337"/>
    </location>
</feature>
<dbReference type="GO" id="GO:0003887">
    <property type="term" value="F:DNA-directed DNA polymerase activity"/>
    <property type="evidence" value="ECO:0007669"/>
    <property type="project" value="UniProtKB-EC"/>
</dbReference>
<keyword evidence="1 7" id="KW-0808">Transferase</keyword>
<dbReference type="Pfam" id="PF21694">
    <property type="entry name" value="DNA_pol3_delta_C"/>
    <property type="match status" value="1"/>
</dbReference>
<keyword evidence="3" id="KW-0235">DNA replication</keyword>
<evidence type="ECO:0000256" key="3">
    <source>
        <dbReference type="ARBA" id="ARBA00022705"/>
    </source>
</evidence>
<dbReference type="InterPro" id="IPR005790">
    <property type="entry name" value="DNA_polIII_delta"/>
</dbReference>
<dbReference type="Pfam" id="PF06144">
    <property type="entry name" value="DNA_pol3_delta"/>
    <property type="match status" value="1"/>
</dbReference>
<keyword evidence="8" id="KW-1185">Reference proteome</keyword>
<keyword evidence="4" id="KW-0239">DNA-directed DNA polymerase</keyword>
<dbReference type="EMBL" id="JAHLQF010000001">
    <property type="protein sequence ID" value="MBU5483539.1"/>
    <property type="molecule type" value="Genomic_DNA"/>
</dbReference>
<dbReference type="EC" id="2.7.7.7" evidence="7"/>
<comment type="caution">
    <text evidence="7">The sequence shown here is derived from an EMBL/GenBank/DDBJ whole genome shotgun (WGS) entry which is preliminary data.</text>
</comment>
<evidence type="ECO:0000256" key="2">
    <source>
        <dbReference type="ARBA" id="ARBA00022695"/>
    </source>
</evidence>
<dbReference type="InterPro" id="IPR048466">
    <property type="entry name" value="DNA_pol3_delta-like_C"/>
</dbReference>
<sequence>MINLSQFEDKIKKGTIDNCYVFCGLDEEAIKDKIRVLERKILAENFVDLNFVKFDGDNLVNLDSVINACETLPFMSEKKIVLIYRANFLGEKEDGNKKSLYNELNSYLKNIPPTCTLIIYYIFKDKREKPSRKILSLEGKATVVKSDKIYGRELESKVKNIFQSKGKDIGNVELKLFCSLLSGDMGIIENEVEKLCCYAIDRDITKEDIYLLLNKKEDDDIFDLVDLIGDKKVKEAINSLNELMHKGDKANEILFMIERQFKLLYRIKYSLERMMSRDQICSEIKLPPFICEKLINQSKKFTISKLVGALDICLKWEKNLKSSSLDRKTQMELLLIETMTA</sequence>
<evidence type="ECO:0000256" key="4">
    <source>
        <dbReference type="ARBA" id="ARBA00022932"/>
    </source>
</evidence>
<dbReference type="InterPro" id="IPR010372">
    <property type="entry name" value="DNA_pol3_delta_N"/>
</dbReference>
<proteinExistence type="predicted"/>
<keyword evidence="2 7" id="KW-0548">Nucleotidyltransferase</keyword>
<evidence type="ECO:0000313" key="8">
    <source>
        <dbReference type="Proteomes" id="UP000726170"/>
    </source>
</evidence>
<organism evidence="7 8">
    <name type="scientific">Clostridium mobile</name>
    <dbReference type="NCBI Taxonomy" id="2841512"/>
    <lineage>
        <taxon>Bacteria</taxon>
        <taxon>Bacillati</taxon>
        <taxon>Bacillota</taxon>
        <taxon>Clostridia</taxon>
        <taxon>Eubacteriales</taxon>
        <taxon>Clostridiaceae</taxon>
        <taxon>Clostridium</taxon>
    </lineage>
</organism>
<protein>
    <submittedName>
        <fullName evidence="7">DNA polymerase III subunit delta</fullName>
        <ecNumber evidence="7">2.7.7.7</ecNumber>
    </submittedName>
</protein>
<evidence type="ECO:0000259" key="5">
    <source>
        <dbReference type="Pfam" id="PF06144"/>
    </source>
</evidence>
<evidence type="ECO:0000256" key="1">
    <source>
        <dbReference type="ARBA" id="ARBA00022679"/>
    </source>
</evidence>
<dbReference type="NCBIfam" id="TIGR01128">
    <property type="entry name" value="holA"/>
    <property type="match status" value="1"/>
</dbReference>
<dbReference type="PANTHER" id="PTHR34388:SF1">
    <property type="entry name" value="DNA POLYMERASE III SUBUNIT DELTA"/>
    <property type="match status" value="1"/>
</dbReference>
<name>A0ABS6EEB6_9CLOT</name>
<evidence type="ECO:0000259" key="6">
    <source>
        <dbReference type="Pfam" id="PF21694"/>
    </source>
</evidence>
<reference evidence="7 8" key="1">
    <citation type="submission" date="2021-06" db="EMBL/GenBank/DDBJ databases">
        <authorList>
            <person name="Sun Q."/>
            <person name="Li D."/>
        </authorList>
    </citation>
    <scope>NUCLEOTIDE SEQUENCE [LARGE SCALE GENOMIC DNA]</scope>
    <source>
        <strain evidence="7 8">MSJ-11</strain>
    </source>
</reference>
<dbReference type="Proteomes" id="UP000726170">
    <property type="component" value="Unassembled WGS sequence"/>
</dbReference>
<accession>A0ABS6EEB6</accession>
<dbReference type="RefSeq" id="WP_216437906.1">
    <property type="nucleotide sequence ID" value="NZ_JAHLQF010000001.1"/>
</dbReference>
<dbReference type="PANTHER" id="PTHR34388">
    <property type="entry name" value="DNA POLYMERASE III SUBUNIT DELTA"/>
    <property type="match status" value="1"/>
</dbReference>
<evidence type="ECO:0000313" key="7">
    <source>
        <dbReference type="EMBL" id="MBU5483539.1"/>
    </source>
</evidence>